<protein>
    <submittedName>
        <fullName evidence="2">Uncharacterized protein</fullName>
    </submittedName>
</protein>
<accession>A0A8S5LHE6</accession>
<proteinExistence type="predicted"/>
<evidence type="ECO:0000313" key="2">
    <source>
        <dbReference type="EMBL" id="DAD69468.1"/>
    </source>
</evidence>
<evidence type="ECO:0000256" key="1">
    <source>
        <dbReference type="SAM" id="MobiDB-lite"/>
    </source>
</evidence>
<organism evidence="2">
    <name type="scientific">Myoviridae sp. ctqMr7</name>
    <dbReference type="NCBI Taxonomy" id="2823552"/>
    <lineage>
        <taxon>Viruses</taxon>
        <taxon>Duplodnaviria</taxon>
        <taxon>Heunggongvirae</taxon>
        <taxon>Uroviricota</taxon>
        <taxon>Caudoviricetes</taxon>
    </lineage>
</organism>
<dbReference type="EMBL" id="BK014721">
    <property type="protein sequence ID" value="DAD69468.1"/>
    <property type="molecule type" value="Genomic_DNA"/>
</dbReference>
<reference evidence="2" key="1">
    <citation type="journal article" date="2021" name="Proc. Natl. Acad. Sci. U.S.A.">
        <title>A Catalog of Tens of Thousands of Viruses from Human Metagenomes Reveals Hidden Associations with Chronic Diseases.</title>
        <authorList>
            <person name="Tisza M.J."/>
            <person name="Buck C.B."/>
        </authorList>
    </citation>
    <scope>NUCLEOTIDE SEQUENCE</scope>
    <source>
        <strain evidence="2">CtqMr7</strain>
    </source>
</reference>
<sequence>MIKINGNEILKQPTSYNDDPETIKTDSFAIDGTIERQKYPDKKRVKLSYDRATPELVRYFKDLENQAQITFENNESVWGLLSFTGLITDFSVSEYRRGGDLLTELDVTIREF</sequence>
<feature type="region of interest" description="Disordered" evidence="1">
    <location>
        <begin position="1"/>
        <end position="22"/>
    </location>
</feature>
<name>A0A8S5LHE6_9CAUD</name>